<evidence type="ECO:0008006" key="3">
    <source>
        <dbReference type="Google" id="ProtNLM"/>
    </source>
</evidence>
<dbReference type="EMBL" id="BAUW01000064">
    <property type="protein sequence ID" value="GAE47116.1"/>
    <property type="molecule type" value="Genomic_DNA"/>
</dbReference>
<reference evidence="1 2" key="1">
    <citation type="submission" date="2013-12" db="EMBL/GenBank/DDBJ databases">
        <title>NBRP : Genome information of microbial organism related human and environment.</title>
        <authorList>
            <person name="Hattori M."/>
            <person name="Oshima K."/>
            <person name="Inaba H."/>
            <person name="Suda W."/>
            <person name="Sakamoto M."/>
            <person name="Iino T."/>
            <person name="Kitahara M."/>
            <person name="Oshida Y."/>
            <person name="Iida T."/>
            <person name="Kudo T."/>
            <person name="Itoh T."/>
            <person name="Ahmed I."/>
            <person name="Ohkuma M."/>
        </authorList>
    </citation>
    <scope>NUCLEOTIDE SEQUENCE [LARGE SCALE GENOMIC DNA]</scope>
    <source>
        <strain evidence="1 2">JCM 21738</strain>
    </source>
</reference>
<dbReference type="Gene3D" id="3.40.30.10">
    <property type="entry name" value="Glutaredoxin"/>
    <property type="match status" value="1"/>
</dbReference>
<gene>
    <name evidence="1" type="ORF">JCM21738_4064</name>
</gene>
<accession>W4RS26</accession>
<organism evidence="1 2">
    <name type="scientific">Mesobacillus boroniphilus JCM 21738</name>
    <dbReference type="NCBI Taxonomy" id="1294265"/>
    <lineage>
        <taxon>Bacteria</taxon>
        <taxon>Bacillati</taxon>
        <taxon>Bacillota</taxon>
        <taxon>Bacilli</taxon>
        <taxon>Bacillales</taxon>
        <taxon>Bacillaceae</taxon>
        <taxon>Mesobacillus</taxon>
    </lineage>
</organism>
<name>W4RS26_9BACI</name>
<keyword evidence="2" id="KW-1185">Reference proteome</keyword>
<comment type="caution">
    <text evidence="1">The sequence shown here is derived from an EMBL/GenBank/DDBJ whole genome shotgun (WGS) entry which is preliminary data.</text>
</comment>
<evidence type="ECO:0000313" key="2">
    <source>
        <dbReference type="Proteomes" id="UP000018949"/>
    </source>
</evidence>
<dbReference type="AlphaFoldDB" id="W4RS26"/>
<proteinExistence type="predicted"/>
<sequence length="66" mass="7378">MKKALIQEDISFTERDIVNDLSAAQEFRQLGGQYTPTTIVMVGDERHEVIGANINKIKSILETSTL</sequence>
<dbReference type="Proteomes" id="UP000018949">
    <property type="component" value="Unassembled WGS sequence"/>
</dbReference>
<evidence type="ECO:0000313" key="1">
    <source>
        <dbReference type="EMBL" id="GAE47116.1"/>
    </source>
</evidence>
<protein>
    <recommendedName>
        <fullName evidence="3">Glutaredoxin domain-containing protein</fullName>
    </recommendedName>
</protein>